<evidence type="ECO:0000313" key="1">
    <source>
        <dbReference type="EMBL" id="JAD30758.1"/>
    </source>
</evidence>
<protein>
    <submittedName>
        <fullName evidence="1">Uncharacterized protein</fullName>
    </submittedName>
</protein>
<organism evidence="1">
    <name type="scientific">Arundo donax</name>
    <name type="common">Giant reed</name>
    <name type="synonym">Donax arundinaceus</name>
    <dbReference type="NCBI Taxonomy" id="35708"/>
    <lineage>
        <taxon>Eukaryota</taxon>
        <taxon>Viridiplantae</taxon>
        <taxon>Streptophyta</taxon>
        <taxon>Embryophyta</taxon>
        <taxon>Tracheophyta</taxon>
        <taxon>Spermatophyta</taxon>
        <taxon>Magnoliopsida</taxon>
        <taxon>Liliopsida</taxon>
        <taxon>Poales</taxon>
        <taxon>Poaceae</taxon>
        <taxon>PACMAD clade</taxon>
        <taxon>Arundinoideae</taxon>
        <taxon>Arundineae</taxon>
        <taxon>Arundo</taxon>
    </lineage>
</organism>
<reference evidence="1" key="1">
    <citation type="submission" date="2014-09" db="EMBL/GenBank/DDBJ databases">
        <authorList>
            <person name="Magalhaes I.L.F."/>
            <person name="Oliveira U."/>
            <person name="Santos F.R."/>
            <person name="Vidigal T.H.D.A."/>
            <person name="Brescovit A.D."/>
            <person name="Santos A.J."/>
        </authorList>
    </citation>
    <scope>NUCLEOTIDE SEQUENCE</scope>
    <source>
        <tissue evidence="1">Shoot tissue taken approximately 20 cm above the soil surface</tissue>
    </source>
</reference>
<accession>A0A0A8YZA9</accession>
<name>A0A0A8YZA9_ARUDO</name>
<reference evidence="1" key="2">
    <citation type="journal article" date="2015" name="Data Brief">
        <title>Shoot transcriptome of the giant reed, Arundo donax.</title>
        <authorList>
            <person name="Barrero R.A."/>
            <person name="Guerrero F.D."/>
            <person name="Moolhuijzen P."/>
            <person name="Goolsby J.A."/>
            <person name="Tidwell J."/>
            <person name="Bellgard S.E."/>
            <person name="Bellgard M.I."/>
        </authorList>
    </citation>
    <scope>NUCLEOTIDE SEQUENCE</scope>
    <source>
        <tissue evidence="1">Shoot tissue taken approximately 20 cm above the soil surface</tissue>
    </source>
</reference>
<sequence>MNAHPKICR</sequence>
<dbReference type="EMBL" id="GBRH01267137">
    <property type="protein sequence ID" value="JAD30758.1"/>
    <property type="molecule type" value="Transcribed_RNA"/>
</dbReference>
<proteinExistence type="predicted"/>